<evidence type="ECO:0000313" key="3">
    <source>
        <dbReference type="Proteomes" id="UP001168821"/>
    </source>
</evidence>
<accession>A0AA38HLE9</accession>
<evidence type="ECO:0000313" key="2">
    <source>
        <dbReference type="EMBL" id="KAJ3634496.1"/>
    </source>
</evidence>
<reference evidence="2" key="1">
    <citation type="journal article" date="2023" name="G3 (Bethesda)">
        <title>Whole genome assemblies of Zophobas morio and Tenebrio molitor.</title>
        <authorList>
            <person name="Kaur S."/>
            <person name="Stinson S.A."/>
            <person name="diCenzo G.C."/>
        </authorList>
    </citation>
    <scope>NUCLEOTIDE SEQUENCE</scope>
    <source>
        <strain evidence="2">QUZm001</strain>
    </source>
</reference>
<dbReference type="EMBL" id="JALNTZ010000421">
    <property type="protein sequence ID" value="KAJ3634496.1"/>
    <property type="molecule type" value="Genomic_DNA"/>
</dbReference>
<evidence type="ECO:0000256" key="1">
    <source>
        <dbReference type="SAM" id="MobiDB-lite"/>
    </source>
</evidence>
<dbReference type="AlphaFoldDB" id="A0AA38HLE9"/>
<keyword evidence="3" id="KW-1185">Reference proteome</keyword>
<feature type="region of interest" description="Disordered" evidence="1">
    <location>
        <begin position="74"/>
        <end position="122"/>
    </location>
</feature>
<comment type="caution">
    <text evidence="2">The sequence shown here is derived from an EMBL/GenBank/DDBJ whole genome shotgun (WGS) entry which is preliminary data.</text>
</comment>
<feature type="compositionally biased region" description="Polar residues" evidence="1">
    <location>
        <begin position="108"/>
        <end position="122"/>
    </location>
</feature>
<sequence>MPFTPINALPQEIQTDVIVMVQQQFSSNPMLTQICDPTLVPLMLNDTQFNALVLHLLGVTSKQALQNELQQLQTSGQPMFGEDQQGGPVGGVQPNEQAGGGMGANAVQPKQQQLQQGSTNVQ</sequence>
<organism evidence="2 3">
    <name type="scientific">Zophobas morio</name>
    <dbReference type="NCBI Taxonomy" id="2755281"/>
    <lineage>
        <taxon>Eukaryota</taxon>
        <taxon>Metazoa</taxon>
        <taxon>Ecdysozoa</taxon>
        <taxon>Arthropoda</taxon>
        <taxon>Hexapoda</taxon>
        <taxon>Insecta</taxon>
        <taxon>Pterygota</taxon>
        <taxon>Neoptera</taxon>
        <taxon>Endopterygota</taxon>
        <taxon>Coleoptera</taxon>
        <taxon>Polyphaga</taxon>
        <taxon>Cucujiformia</taxon>
        <taxon>Tenebrionidae</taxon>
        <taxon>Zophobas</taxon>
    </lineage>
</organism>
<proteinExistence type="predicted"/>
<protein>
    <submittedName>
        <fullName evidence="2">Uncharacterized protein</fullName>
    </submittedName>
</protein>
<gene>
    <name evidence="2" type="ORF">Zmor_016427</name>
</gene>
<dbReference type="Proteomes" id="UP001168821">
    <property type="component" value="Unassembled WGS sequence"/>
</dbReference>
<name>A0AA38HLE9_9CUCU</name>